<feature type="non-terminal residue" evidence="2">
    <location>
        <position position="164"/>
    </location>
</feature>
<reference evidence="2 3" key="1">
    <citation type="journal article" date="2019" name="Nat. Ecol. Evol.">
        <title>Megaphylogeny resolves global patterns of mushroom evolution.</title>
        <authorList>
            <person name="Varga T."/>
            <person name="Krizsan K."/>
            <person name="Foldi C."/>
            <person name="Dima B."/>
            <person name="Sanchez-Garcia M."/>
            <person name="Sanchez-Ramirez S."/>
            <person name="Szollosi G.J."/>
            <person name="Szarkandi J.G."/>
            <person name="Papp V."/>
            <person name="Albert L."/>
            <person name="Andreopoulos W."/>
            <person name="Angelini C."/>
            <person name="Antonin V."/>
            <person name="Barry K.W."/>
            <person name="Bougher N.L."/>
            <person name="Buchanan P."/>
            <person name="Buyck B."/>
            <person name="Bense V."/>
            <person name="Catcheside P."/>
            <person name="Chovatia M."/>
            <person name="Cooper J."/>
            <person name="Damon W."/>
            <person name="Desjardin D."/>
            <person name="Finy P."/>
            <person name="Geml J."/>
            <person name="Haridas S."/>
            <person name="Hughes K."/>
            <person name="Justo A."/>
            <person name="Karasinski D."/>
            <person name="Kautmanova I."/>
            <person name="Kiss B."/>
            <person name="Kocsube S."/>
            <person name="Kotiranta H."/>
            <person name="LaButti K.M."/>
            <person name="Lechner B.E."/>
            <person name="Liimatainen K."/>
            <person name="Lipzen A."/>
            <person name="Lukacs Z."/>
            <person name="Mihaltcheva S."/>
            <person name="Morgado L.N."/>
            <person name="Niskanen T."/>
            <person name="Noordeloos M.E."/>
            <person name="Ohm R.A."/>
            <person name="Ortiz-Santana B."/>
            <person name="Ovrebo C."/>
            <person name="Racz N."/>
            <person name="Riley R."/>
            <person name="Savchenko A."/>
            <person name="Shiryaev A."/>
            <person name="Soop K."/>
            <person name="Spirin V."/>
            <person name="Szebenyi C."/>
            <person name="Tomsovsky M."/>
            <person name="Tulloss R.E."/>
            <person name="Uehling J."/>
            <person name="Grigoriev I.V."/>
            <person name="Vagvolgyi C."/>
            <person name="Papp T."/>
            <person name="Martin F.M."/>
            <person name="Miettinen O."/>
            <person name="Hibbett D.S."/>
            <person name="Nagy L.G."/>
        </authorList>
    </citation>
    <scope>NUCLEOTIDE SEQUENCE [LARGE SCALE GENOMIC DNA]</scope>
    <source>
        <strain evidence="2 3">CBS 166.37</strain>
    </source>
</reference>
<evidence type="ECO:0000313" key="2">
    <source>
        <dbReference type="EMBL" id="TFK34622.1"/>
    </source>
</evidence>
<protein>
    <submittedName>
        <fullName evidence="2">Uncharacterized protein</fullName>
    </submittedName>
</protein>
<sequence>MHRRKPIFHEGCACEGPRLAILQEERHQQYGTYSPGIDTITTVTAGDLRMPSNALDVLHKLSANNALDVLPSLGIVESFGSRKFNVSSRWHRNFVLIIVRASVTSCTCGFCSPKFAKIQIKARGPKSTNHPPFRGARSPIHKDKDGCQQACTNRPENSCSEGTL</sequence>
<dbReference type="EMBL" id="ML213629">
    <property type="protein sequence ID" value="TFK34622.1"/>
    <property type="molecule type" value="Genomic_DNA"/>
</dbReference>
<evidence type="ECO:0000313" key="3">
    <source>
        <dbReference type="Proteomes" id="UP000308652"/>
    </source>
</evidence>
<organism evidence="2 3">
    <name type="scientific">Crucibulum laeve</name>
    <dbReference type="NCBI Taxonomy" id="68775"/>
    <lineage>
        <taxon>Eukaryota</taxon>
        <taxon>Fungi</taxon>
        <taxon>Dikarya</taxon>
        <taxon>Basidiomycota</taxon>
        <taxon>Agaricomycotina</taxon>
        <taxon>Agaricomycetes</taxon>
        <taxon>Agaricomycetidae</taxon>
        <taxon>Agaricales</taxon>
        <taxon>Agaricineae</taxon>
        <taxon>Nidulariaceae</taxon>
        <taxon>Crucibulum</taxon>
    </lineage>
</organism>
<feature type="region of interest" description="Disordered" evidence="1">
    <location>
        <begin position="122"/>
        <end position="147"/>
    </location>
</feature>
<proteinExistence type="predicted"/>
<keyword evidence="3" id="KW-1185">Reference proteome</keyword>
<gene>
    <name evidence="2" type="ORF">BDQ12DRAFT_689286</name>
</gene>
<evidence type="ECO:0000256" key="1">
    <source>
        <dbReference type="SAM" id="MobiDB-lite"/>
    </source>
</evidence>
<dbReference type="AlphaFoldDB" id="A0A5C3LPD5"/>
<dbReference type="Proteomes" id="UP000308652">
    <property type="component" value="Unassembled WGS sequence"/>
</dbReference>
<name>A0A5C3LPD5_9AGAR</name>
<accession>A0A5C3LPD5</accession>